<name>A0A0F7K624_9GAMM</name>
<dbReference type="AlphaFoldDB" id="A0A0F7K624"/>
<dbReference type="EMBL" id="CP011413">
    <property type="protein sequence ID" value="AKH22398.1"/>
    <property type="molecule type" value="Genomic_DNA"/>
</dbReference>
<dbReference type="KEGG" id="seds:AAY24_18220"/>
<gene>
    <name evidence="1" type="ORF">AAY24_18220</name>
</gene>
<proteinExistence type="predicted"/>
<dbReference type="OrthoDB" id="9793595at2"/>
<reference evidence="1 2" key="1">
    <citation type="journal article" date="2015" name="Genome Announc.">
        <title>Complete Genome Sequence of Sedimenticola thiotaurini Strain SIP-G1, a Polyphosphate- and Polyhydroxyalkanoate-Accumulating Sulfur-Oxidizing Gammaproteobacterium Isolated from Salt Marsh Sediments.</title>
        <authorList>
            <person name="Flood B.E."/>
            <person name="Jones D.S."/>
            <person name="Bailey J.V."/>
        </authorList>
    </citation>
    <scope>NUCLEOTIDE SEQUENCE [LARGE SCALE GENOMIC DNA]</scope>
    <source>
        <strain evidence="1 2">SIP-G1</strain>
        <plasmid evidence="2">Plasmid</plasmid>
    </source>
</reference>
<evidence type="ECO:0000313" key="1">
    <source>
        <dbReference type="EMBL" id="AKH22398.1"/>
    </source>
</evidence>
<accession>A0A0F7K624</accession>
<sequence>MIAENPNNQKIYDKMDYTLDKEMFVKRYGKQIAKLLSGLISEKVGQEAARMVWEQKKRG</sequence>
<protein>
    <submittedName>
        <fullName evidence="1">Uncharacterized protein</fullName>
    </submittedName>
</protein>
<dbReference type="Proteomes" id="UP000034410">
    <property type="component" value="Plasmid"/>
</dbReference>
<keyword evidence="1" id="KW-0614">Plasmid</keyword>
<organism evidence="1 2">
    <name type="scientific">Sedimenticola thiotaurini</name>
    <dbReference type="NCBI Taxonomy" id="1543721"/>
    <lineage>
        <taxon>Bacteria</taxon>
        <taxon>Pseudomonadati</taxon>
        <taxon>Pseudomonadota</taxon>
        <taxon>Gammaproteobacteria</taxon>
        <taxon>Chromatiales</taxon>
        <taxon>Sedimenticolaceae</taxon>
        <taxon>Sedimenticola</taxon>
    </lineage>
</organism>
<keyword evidence="2" id="KW-1185">Reference proteome</keyword>
<evidence type="ECO:0000313" key="2">
    <source>
        <dbReference type="Proteomes" id="UP000034410"/>
    </source>
</evidence>
<geneLocation type="plasmid" evidence="1">
    <name>unnamed</name>
</geneLocation>